<evidence type="ECO:0000256" key="2">
    <source>
        <dbReference type="SAM" id="MobiDB-lite"/>
    </source>
</evidence>
<dbReference type="GeneTree" id="ENSGT00530000063983"/>
<keyword evidence="1" id="KW-0863">Zinc-finger</keyword>
<dbReference type="AlphaFoldDB" id="A0A7N9AWF8"/>
<reference evidence="4" key="2">
    <citation type="submission" date="2025-09" db="UniProtKB">
        <authorList>
            <consortium name="Ensembl"/>
        </authorList>
    </citation>
    <scope>IDENTIFICATION</scope>
</reference>
<sequence length="371" mass="41174">GLAEEHVRWRFFKVSGAVRDLFSRVILEERLKVIAENVLWVQTNQRARAYEVTWRTAESYGAALEEVERSIGRGELRDWKILNLDKPNFRVVTVQTFNPFVTDQQIASFLEEYVEVVSGARHMTDSRTYWTGRRQYQVLLRRENGSPDGWAHPPAIFSLGADRGYLYYAGQPDFCKRCRRHGHLETSCVFAGCPLCGEDGHEMRDCHVRRTCHGCGEPGHLYRECGSRRPMFAEVVAGIQKIDMGGRREEKRWKSGAAADEEEKKTGTAAGQKGDAGKTAGGGQRGTNSGGGGSEPRVESEVDSGSSRGERGEGKKKKKKRRRTDMREGAQKGEGGEKGGGGTWGEQGGGDGDVVREEEGGGSVEWGRELQ</sequence>
<evidence type="ECO:0000313" key="4">
    <source>
        <dbReference type="Ensembl" id="ENSMAMP00000049183.1"/>
    </source>
</evidence>
<proteinExistence type="predicted"/>
<keyword evidence="1" id="KW-0479">Metal-binding</keyword>
<dbReference type="InterPro" id="IPR001878">
    <property type="entry name" value="Znf_CCHC"/>
</dbReference>
<dbReference type="GO" id="GO:0003690">
    <property type="term" value="F:double-stranded DNA binding"/>
    <property type="evidence" value="ECO:0007669"/>
    <property type="project" value="InterPro"/>
</dbReference>
<accession>A0A7N9AWF8</accession>
<name>A0A7N9AWF8_9TELE</name>
<dbReference type="InParanoid" id="A0A7N9AWF8"/>
<dbReference type="PANTHER" id="PTHR22639">
    <property type="entry name" value="GAG-RELATED PROTEIN"/>
    <property type="match status" value="1"/>
</dbReference>
<dbReference type="InterPro" id="IPR057811">
    <property type="entry name" value="RBD_ZCCHC3_2nd"/>
</dbReference>
<evidence type="ECO:0000256" key="1">
    <source>
        <dbReference type="PROSITE-ProRule" id="PRU00047"/>
    </source>
</evidence>
<dbReference type="Proteomes" id="UP000261640">
    <property type="component" value="Unplaced"/>
</dbReference>
<feature type="region of interest" description="Disordered" evidence="2">
    <location>
        <begin position="245"/>
        <end position="371"/>
    </location>
</feature>
<protein>
    <recommendedName>
        <fullName evidence="3">CCHC-type domain-containing protein</fullName>
    </recommendedName>
</protein>
<dbReference type="InterPro" id="IPR036875">
    <property type="entry name" value="Znf_CCHC_sf"/>
</dbReference>
<dbReference type="InterPro" id="IPR042509">
    <property type="entry name" value="ZCCHC3"/>
</dbReference>
<dbReference type="Ensembl" id="ENSMAMT00000040174.1">
    <property type="protein sequence ID" value="ENSMAMP00000049183.1"/>
    <property type="gene ID" value="ENSMAMG00000025617.1"/>
</dbReference>
<feature type="compositionally biased region" description="Basic residues" evidence="2">
    <location>
        <begin position="314"/>
        <end position="324"/>
    </location>
</feature>
<dbReference type="Gene3D" id="4.10.60.10">
    <property type="entry name" value="Zinc finger, CCHC-type"/>
    <property type="match status" value="1"/>
</dbReference>
<dbReference type="SMART" id="SM00343">
    <property type="entry name" value="ZnF_C2HC"/>
    <property type="match status" value="2"/>
</dbReference>
<organism evidence="4 5">
    <name type="scientific">Mastacembelus armatus</name>
    <name type="common">zig-zag eel</name>
    <dbReference type="NCBI Taxonomy" id="205130"/>
    <lineage>
        <taxon>Eukaryota</taxon>
        <taxon>Metazoa</taxon>
        <taxon>Chordata</taxon>
        <taxon>Craniata</taxon>
        <taxon>Vertebrata</taxon>
        <taxon>Euteleostomi</taxon>
        <taxon>Actinopterygii</taxon>
        <taxon>Neopterygii</taxon>
        <taxon>Teleostei</taxon>
        <taxon>Neoteleostei</taxon>
        <taxon>Acanthomorphata</taxon>
        <taxon>Anabantaria</taxon>
        <taxon>Synbranchiformes</taxon>
        <taxon>Mastacembelidae</taxon>
        <taxon>Mastacembelus</taxon>
    </lineage>
</organism>
<evidence type="ECO:0000259" key="3">
    <source>
        <dbReference type="PROSITE" id="PS50158"/>
    </source>
</evidence>
<dbReference type="PANTHER" id="PTHR22639:SF3">
    <property type="entry name" value="ZINC FINGER CCHC DOMAIN-CONTAINING PROTEIN 3"/>
    <property type="match status" value="1"/>
</dbReference>
<feature type="compositionally biased region" description="Gly residues" evidence="2">
    <location>
        <begin position="338"/>
        <end position="352"/>
    </location>
</feature>
<feature type="compositionally biased region" description="Gly residues" evidence="2">
    <location>
        <begin position="279"/>
        <end position="294"/>
    </location>
</feature>
<keyword evidence="5" id="KW-1185">Reference proteome</keyword>
<dbReference type="Pfam" id="PF23058">
    <property type="entry name" value="RBD_ZCCHC3_2nd"/>
    <property type="match status" value="1"/>
</dbReference>
<feature type="compositionally biased region" description="Basic and acidic residues" evidence="2">
    <location>
        <begin position="325"/>
        <end position="337"/>
    </location>
</feature>
<feature type="domain" description="CCHC-type" evidence="3">
    <location>
        <begin position="193"/>
        <end position="206"/>
    </location>
</feature>
<dbReference type="GO" id="GO:0003723">
    <property type="term" value="F:RNA binding"/>
    <property type="evidence" value="ECO:0007669"/>
    <property type="project" value="InterPro"/>
</dbReference>
<dbReference type="PROSITE" id="PS50158">
    <property type="entry name" value="ZF_CCHC"/>
    <property type="match status" value="2"/>
</dbReference>
<evidence type="ECO:0000313" key="5">
    <source>
        <dbReference type="Proteomes" id="UP000261640"/>
    </source>
</evidence>
<keyword evidence="1" id="KW-0862">Zinc</keyword>
<dbReference type="GO" id="GO:0008270">
    <property type="term" value="F:zinc ion binding"/>
    <property type="evidence" value="ECO:0007669"/>
    <property type="project" value="UniProtKB-KW"/>
</dbReference>
<dbReference type="SUPFAM" id="SSF57756">
    <property type="entry name" value="Retrovirus zinc finger-like domains"/>
    <property type="match status" value="1"/>
</dbReference>
<reference evidence="4" key="1">
    <citation type="submission" date="2025-08" db="UniProtKB">
        <authorList>
            <consortium name="Ensembl"/>
        </authorList>
    </citation>
    <scope>IDENTIFICATION</scope>
</reference>
<dbReference type="GO" id="GO:0002218">
    <property type="term" value="P:activation of innate immune response"/>
    <property type="evidence" value="ECO:0007669"/>
    <property type="project" value="InterPro"/>
</dbReference>
<feature type="domain" description="CCHC-type" evidence="3">
    <location>
        <begin position="212"/>
        <end position="225"/>
    </location>
</feature>